<comment type="caution">
    <text evidence="2">The sequence shown here is derived from an EMBL/GenBank/DDBJ whole genome shotgun (WGS) entry which is preliminary data.</text>
</comment>
<feature type="region of interest" description="Disordered" evidence="1">
    <location>
        <begin position="85"/>
        <end position="108"/>
    </location>
</feature>
<evidence type="ECO:0000256" key="1">
    <source>
        <dbReference type="SAM" id="MobiDB-lite"/>
    </source>
</evidence>
<name>A0ABX1CF10_9ACTN</name>
<dbReference type="Proteomes" id="UP000727056">
    <property type="component" value="Unassembled WGS sequence"/>
</dbReference>
<dbReference type="RefSeq" id="WP_168088747.1">
    <property type="nucleotide sequence ID" value="NZ_BHZH01000096.1"/>
</dbReference>
<feature type="compositionally biased region" description="Polar residues" evidence="1">
    <location>
        <begin position="95"/>
        <end position="108"/>
    </location>
</feature>
<keyword evidence="3" id="KW-1185">Reference proteome</keyword>
<proteinExistence type="predicted"/>
<accession>A0ABX1CF10</accession>
<gene>
    <name evidence="2" type="ORF">HCN52_13865</name>
</gene>
<evidence type="ECO:0008006" key="4">
    <source>
        <dbReference type="Google" id="ProtNLM"/>
    </source>
</evidence>
<reference evidence="2 3" key="1">
    <citation type="submission" date="2020-03" db="EMBL/GenBank/DDBJ databases">
        <title>Draft genome of Streptomyces sp. ventii, isolated from the Axial Seamount in the Pacific Ocean, and resequencing of the two type strains Streptomyces lonarensis strain NCL 716 and Streptomyces bohaiensis strain 11A07.</title>
        <authorList>
            <person name="Loughran R.M."/>
            <person name="Pfannmuller K.M."/>
            <person name="Wasson B.J."/>
            <person name="Deadmond M.C."/>
            <person name="Paddock B.E."/>
            <person name="Koyack M.J."/>
            <person name="Gallegos D.A."/>
            <person name="Mitchell E.A."/>
            <person name="Ushijima B."/>
            <person name="Saw J.H."/>
            <person name="Mcphail K.L."/>
            <person name="Videau P."/>
        </authorList>
    </citation>
    <scope>NUCLEOTIDE SEQUENCE [LARGE SCALE GENOMIC DNA]</scope>
    <source>
        <strain evidence="2 3">11A07</strain>
    </source>
</reference>
<evidence type="ECO:0000313" key="3">
    <source>
        <dbReference type="Proteomes" id="UP000727056"/>
    </source>
</evidence>
<evidence type="ECO:0000313" key="2">
    <source>
        <dbReference type="EMBL" id="NJQ16002.1"/>
    </source>
</evidence>
<organism evidence="2 3">
    <name type="scientific">Streptomyces bohaiensis</name>
    <dbReference type="NCBI Taxonomy" id="1431344"/>
    <lineage>
        <taxon>Bacteria</taxon>
        <taxon>Bacillati</taxon>
        <taxon>Actinomycetota</taxon>
        <taxon>Actinomycetes</taxon>
        <taxon>Kitasatosporales</taxon>
        <taxon>Streptomycetaceae</taxon>
        <taxon>Streptomyces</taxon>
    </lineage>
</organism>
<dbReference type="EMBL" id="JAAVJC010000111">
    <property type="protein sequence ID" value="NJQ16002.1"/>
    <property type="molecule type" value="Genomic_DNA"/>
</dbReference>
<protein>
    <recommendedName>
        <fullName evidence="4">WXG100 family type VII secretion target</fullName>
    </recommendedName>
</protein>
<sequence length="108" mass="11809">MTASEQSATNSGIQTLSTAISEIDHCLMRVGESNRDLQKSYQGSDGLEASRLVEQWAQQAGIIQSNLLNMKNTLEQTLGEYNAEQVTSREEVSMMSRTSSSVFDTLSG</sequence>